<evidence type="ECO:0000256" key="2">
    <source>
        <dbReference type="SAM" id="Phobius"/>
    </source>
</evidence>
<keyword evidence="2" id="KW-0812">Transmembrane</keyword>
<feature type="transmembrane region" description="Helical" evidence="2">
    <location>
        <begin position="6"/>
        <end position="24"/>
    </location>
</feature>
<name>A0A7K4NRX8_9ARCH</name>
<feature type="compositionally biased region" description="Basic and acidic residues" evidence="1">
    <location>
        <begin position="59"/>
        <end position="101"/>
    </location>
</feature>
<evidence type="ECO:0000256" key="1">
    <source>
        <dbReference type="SAM" id="MobiDB-lite"/>
    </source>
</evidence>
<keyword evidence="2" id="KW-1133">Transmembrane helix</keyword>
<dbReference type="Proteomes" id="UP000534207">
    <property type="component" value="Unassembled WGS sequence"/>
</dbReference>
<evidence type="ECO:0000313" key="3">
    <source>
        <dbReference type="EMBL" id="NWK05769.1"/>
    </source>
</evidence>
<organism evidence="3 4">
    <name type="scientific">Marine Group I thaumarchaeote</name>
    <dbReference type="NCBI Taxonomy" id="2511932"/>
    <lineage>
        <taxon>Archaea</taxon>
        <taxon>Nitrososphaerota</taxon>
        <taxon>Marine Group I</taxon>
    </lineage>
</organism>
<feature type="region of interest" description="Disordered" evidence="1">
    <location>
        <begin position="36"/>
        <end position="101"/>
    </location>
</feature>
<proteinExistence type="predicted"/>
<protein>
    <submittedName>
        <fullName evidence="3">Uncharacterized protein</fullName>
    </submittedName>
</protein>
<evidence type="ECO:0000313" key="4">
    <source>
        <dbReference type="Proteomes" id="UP000534207"/>
    </source>
</evidence>
<accession>A0A7K4NRX8</accession>
<reference evidence="3 4" key="1">
    <citation type="journal article" date="2019" name="Environ. Microbiol.">
        <title>Genomics insights into ecotype formation of ammonia-oxidizing archaea in the deep ocean.</title>
        <authorList>
            <person name="Wang Y."/>
            <person name="Huang J.M."/>
            <person name="Cui G.J."/>
            <person name="Nunoura T."/>
            <person name="Takaki Y."/>
            <person name="Li W.L."/>
            <person name="Li J."/>
            <person name="Gao Z.M."/>
            <person name="Takai K."/>
            <person name="Zhang A.Q."/>
            <person name="Stepanauskas R."/>
        </authorList>
    </citation>
    <scope>NUCLEOTIDE SEQUENCE [LARGE SCALE GENOMIC DNA]</scope>
    <source>
        <strain evidence="3 4">G13</strain>
    </source>
</reference>
<dbReference type="EMBL" id="JACASW010000001">
    <property type="protein sequence ID" value="NWK05769.1"/>
    <property type="molecule type" value="Genomic_DNA"/>
</dbReference>
<keyword evidence="2" id="KW-0472">Membrane</keyword>
<gene>
    <name evidence="3" type="ORF">HX827_00285</name>
</gene>
<dbReference type="AlphaFoldDB" id="A0A7K4NRX8"/>
<sequence>MEGDPTGGMWIYLIFLIIPLARILPRMLRKYRNKGLSASDIHGGPDKQQNQDGFFSDKLIPERPRFREEEPPERPRFREREPPEPQPKPDKKDGWVGKDDF</sequence>
<comment type="caution">
    <text evidence="3">The sequence shown here is derived from an EMBL/GenBank/DDBJ whole genome shotgun (WGS) entry which is preliminary data.</text>
</comment>